<accession>A0A1S7S627</accession>
<organism evidence="2 3">
    <name type="scientific">Agrobacterium tumefaciens str. Kerr 14</name>
    <dbReference type="NCBI Taxonomy" id="1183424"/>
    <lineage>
        <taxon>Bacteria</taxon>
        <taxon>Pseudomonadati</taxon>
        <taxon>Pseudomonadota</taxon>
        <taxon>Alphaproteobacteria</taxon>
        <taxon>Hyphomicrobiales</taxon>
        <taxon>Rhizobiaceae</taxon>
        <taxon>Rhizobium/Agrobacterium group</taxon>
        <taxon>Agrobacterium</taxon>
        <taxon>Agrobacterium tumefaciens complex</taxon>
    </lineage>
</organism>
<dbReference type="EMBL" id="FBWC01000031">
    <property type="protein sequence ID" value="CUX63273.1"/>
    <property type="molecule type" value="Genomic_DNA"/>
</dbReference>
<feature type="compositionally biased region" description="Basic and acidic residues" evidence="1">
    <location>
        <begin position="234"/>
        <end position="244"/>
    </location>
</feature>
<evidence type="ECO:0000313" key="2">
    <source>
        <dbReference type="EMBL" id="CUX63273.1"/>
    </source>
</evidence>
<feature type="region of interest" description="Disordered" evidence="1">
    <location>
        <begin position="229"/>
        <end position="250"/>
    </location>
</feature>
<dbReference type="AlphaFoldDB" id="A0A1S7S627"/>
<gene>
    <name evidence="2" type="ORF">AGR4C_Lc90072</name>
</gene>
<name>A0A1S7S627_AGRTU</name>
<evidence type="ECO:0000256" key="1">
    <source>
        <dbReference type="SAM" id="MobiDB-lite"/>
    </source>
</evidence>
<proteinExistence type="predicted"/>
<protein>
    <submittedName>
        <fullName evidence="2">Uncharacterized protein</fullName>
    </submittedName>
</protein>
<reference evidence="2 3" key="1">
    <citation type="submission" date="2016-01" db="EMBL/GenBank/DDBJ databases">
        <authorList>
            <person name="Oliw E.H."/>
        </authorList>
    </citation>
    <scope>NUCLEOTIDE SEQUENCE [LARGE SCALE GENOMIC DNA]</scope>
    <source>
        <strain evidence="2 3">Kerr 14</strain>
    </source>
</reference>
<dbReference type="Proteomes" id="UP000191897">
    <property type="component" value="Unassembled WGS sequence"/>
</dbReference>
<sequence>MQLFPGAVLHGLFQALVERLAQCIVTLADDEAGRCIEARNIDRDLQRRVTGGIVLCRLEIEEMGIDRAVVKCGNGRVVVRELHEIGAGKVLFGIDFLQRALHDTETLALEARCIGDAGPRSKDAQETCEITIGEINGLLALDRRADCGGCNIEAAVGDRGHQGREFLAGEDHLLLLETKASGDIEEKLDVEAGKVTVGGGEGIGLGIAHRADTDGGGIDEAKRIVGKRRRRRACKDTERDRDGSGTDFGKGGSEGFGKSHWFRLLWCRCLRCIQGARVPSGRRHDLTRPAHAVRMSEVFYIFETGLNKKETGLFDYWQLLSSHLPVVKFSCKATVYGQEPT</sequence>
<evidence type="ECO:0000313" key="3">
    <source>
        <dbReference type="Proteomes" id="UP000191897"/>
    </source>
</evidence>